<protein>
    <submittedName>
        <fullName evidence="2">Uncharacterized protein</fullName>
    </submittedName>
</protein>
<dbReference type="OrthoDB" id="10499135at2759"/>
<evidence type="ECO:0000313" key="2">
    <source>
        <dbReference type="EMBL" id="EGG05434.1"/>
    </source>
</evidence>
<organism evidence="3">
    <name type="scientific">Melampsora larici-populina (strain 98AG31 / pathotype 3-4-7)</name>
    <name type="common">Poplar leaf rust fungus</name>
    <dbReference type="NCBI Taxonomy" id="747676"/>
    <lineage>
        <taxon>Eukaryota</taxon>
        <taxon>Fungi</taxon>
        <taxon>Dikarya</taxon>
        <taxon>Basidiomycota</taxon>
        <taxon>Pucciniomycotina</taxon>
        <taxon>Pucciniomycetes</taxon>
        <taxon>Pucciniales</taxon>
        <taxon>Melampsoraceae</taxon>
        <taxon>Melampsora</taxon>
    </lineage>
</organism>
<evidence type="ECO:0000256" key="1">
    <source>
        <dbReference type="SAM" id="MobiDB-lite"/>
    </source>
</evidence>
<evidence type="ECO:0000313" key="3">
    <source>
        <dbReference type="Proteomes" id="UP000001072"/>
    </source>
</evidence>
<dbReference type="Proteomes" id="UP000001072">
    <property type="component" value="Unassembled WGS sequence"/>
</dbReference>
<reference evidence="3" key="1">
    <citation type="journal article" date="2011" name="Proc. Natl. Acad. Sci. U.S.A.">
        <title>Obligate biotrophy features unraveled by the genomic analysis of rust fungi.</title>
        <authorList>
            <person name="Duplessis S."/>
            <person name="Cuomo C.A."/>
            <person name="Lin Y.-C."/>
            <person name="Aerts A."/>
            <person name="Tisserant E."/>
            <person name="Veneault-Fourrey C."/>
            <person name="Joly D.L."/>
            <person name="Hacquard S."/>
            <person name="Amselem J."/>
            <person name="Cantarel B.L."/>
            <person name="Chiu R."/>
            <person name="Coutinho P.M."/>
            <person name="Feau N."/>
            <person name="Field M."/>
            <person name="Frey P."/>
            <person name="Gelhaye E."/>
            <person name="Goldberg J."/>
            <person name="Grabherr M.G."/>
            <person name="Kodira C.D."/>
            <person name="Kohler A."/>
            <person name="Kuees U."/>
            <person name="Lindquist E.A."/>
            <person name="Lucas S.M."/>
            <person name="Mago R."/>
            <person name="Mauceli E."/>
            <person name="Morin E."/>
            <person name="Murat C."/>
            <person name="Pangilinan J.L."/>
            <person name="Park R."/>
            <person name="Pearson M."/>
            <person name="Quesneville H."/>
            <person name="Rouhier N."/>
            <person name="Sakthikumar S."/>
            <person name="Salamov A.A."/>
            <person name="Schmutz J."/>
            <person name="Selles B."/>
            <person name="Shapiro H."/>
            <person name="Tanguay P."/>
            <person name="Tuskan G.A."/>
            <person name="Henrissat B."/>
            <person name="Van de Peer Y."/>
            <person name="Rouze P."/>
            <person name="Ellis J.G."/>
            <person name="Dodds P.N."/>
            <person name="Schein J.E."/>
            <person name="Zhong S."/>
            <person name="Hamelin R.C."/>
            <person name="Grigoriev I.V."/>
            <person name="Szabo L.J."/>
            <person name="Martin F."/>
        </authorList>
    </citation>
    <scope>NUCLEOTIDE SEQUENCE [LARGE SCALE GENOMIC DNA]</scope>
    <source>
        <strain evidence="3">98AG31 / pathotype 3-4-7</strain>
    </source>
</reference>
<dbReference type="HOGENOM" id="CLU_128860_0_0_1"/>
<feature type="region of interest" description="Disordered" evidence="1">
    <location>
        <begin position="118"/>
        <end position="138"/>
    </location>
</feature>
<dbReference type="InParanoid" id="F4RQB4"/>
<gene>
    <name evidence="2" type="ORF">MELLADRAFT_107650</name>
</gene>
<dbReference type="VEuPathDB" id="FungiDB:MELLADRAFT_107650"/>
<feature type="compositionally biased region" description="Polar residues" evidence="1">
    <location>
        <begin position="128"/>
        <end position="138"/>
    </location>
</feature>
<dbReference type="GeneID" id="18923229"/>
<accession>F4RQB4</accession>
<dbReference type="AlphaFoldDB" id="F4RQB4"/>
<dbReference type="EMBL" id="GL883113">
    <property type="protein sequence ID" value="EGG05434.1"/>
    <property type="molecule type" value="Genomic_DNA"/>
</dbReference>
<proteinExistence type="predicted"/>
<sequence length="138" mass="15330">MVQRVAVRCGIAGEKAEPKAVWAATDLPTRACIAYLRQEAARLVLKGCQGCKSIWAAVDKQLSQLRLRRDKDYTTAFYQIIYDKDKVLFPGEVWFKTLKARKPKVKLDMPSDEAIMAQIPRGAGNGGTPPSNLNPQPN</sequence>
<keyword evidence="3" id="KW-1185">Reference proteome</keyword>
<dbReference type="RefSeq" id="XP_007411356.1">
    <property type="nucleotide sequence ID" value="XM_007411294.1"/>
</dbReference>
<dbReference type="KEGG" id="mlr:MELLADRAFT_107650"/>
<name>F4RQB4_MELLP</name>